<gene>
    <name evidence="2" type="ORF">Gohar_007560</name>
</gene>
<dbReference type="InterPro" id="IPR044730">
    <property type="entry name" value="RNase_H-like_dom_plant"/>
</dbReference>
<dbReference type="InterPro" id="IPR002156">
    <property type="entry name" value="RNaseH_domain"/>
</dbReference>
<feature type="non-terminal residue" evidence="2">
    <location>
        <position position="102"/>
    </location>
</feature>
<dbReference type="Gene3D" id="3.30.420.10">
    <property type="entry name" value="Ribonuclease H-like superfamily/Ribonuclease H"/>
    <property type="match status" value="1"/>
</dbReference>
<dbReference type="InterPro" id="IPR036397">
    <property type="entry name" value="RNaseH_sf"/>
</dbReference>
<dbReference type="Pfam" id="PF13456">
    <property type="entry name" value="RVT_3"/>
    <property type="match status" value="1"/>
</dbReference>
<feature type="domain" description="RNase H type-1" evidence="1">
    <location>
        <begin position="6"/>
        <end position="83"/>
    </location>
</feature>
<comment type="caution">
    <text evidence="2">The sequence shown here is derived from an EMBL/GenBank/DDBJ whole genome shotgun (WGS) entry which is preliminary data.</text>
</comment>
<name>A0A7J9GI80_9ROSI</name>
<dbReference type="GO" id="GO:0004523">
    <property type="term" value="F:RNA-DNA hybrid ribonuclease activity"/>
    <property type="evidence" value="ECO:0007669"/>
    <property type="project" value="InterPro"/>
</dbReference>
<accession>A0A7J9GI80</accession>
<evidence type="ECO:0000259" key="1">
    <source>
        <dbReference type="Pfam" id="PF13456"/>
    </source>
</evidence>
<reference evidence="2 3" key="1">
    <citation type="journal article" date="2019" name="Genome Biol. Evol.">
        <title>Insights into the evolution of the New World diploid cottons (Gossypium, subgenus Houzingenia) based on genome sequencing.</title>
        <authorList>
            <person name="Grover C.E."/>
            <person name="Arick M.A. 2nd"/>
            <person name="Thrash A."/>
            <person name="Conover J.L."/>
            <person name="Sanders W.S."/>
            <person name="Peterson D.G."/>
            <person name="Frelichowski J.E."/>
            <person name="Scheffler J.A."/>
            <person name="Scheffler B.E."/>
            <person name="Wendel J.F."/>
        </authorList>
    </citation>
    <scope>NUCLEOTIDE SEQUENCE [LARGE SCALE GENOMIC DNA]</scope>
    <source>
        <strain evidence="2">0</strain>
        <tissue evidence="2">Leaf</tissue>
    </source>
</reference>
<dbReference type="CDD" id="cd06222">
    <property type="entry name" value="RNase_H_like"/>
    <property type="match status" value="1"/>
</dbReference>
<dbReference type="InterPro" id="IPR053151">
    <property type="entry name" value="RNase_H-like"/>
</dbReference>
<dbReference type="GO" id="GO:0003676">
    <property type="term" value="F:nucleic acid binding"/>
    <property type="evidence" value="ECO:0007669"/>
    <property type="project" value="InterPro"/>
</dbReference>
<evidence type="ECO:0000313" key="3">
    <source>
        <dbReference type="Proteomes" id="UP000593560"/>
    </source>
</evidence>
<evidence type="ECO:0000313" key="2">
    <source>
        <dbReference type="EMBL" id="MBA0796824.1"/>
    </source>
</evidence>
<dbReference type="AlphaFoldDB" id="A0A7J9GI80"/>
<organism evidence="2 3">
    <name type="scientific">Gossypium harknessii</name>
    <dbReference type="NCBI Taxonomy" id="34285"/>
    <lineage>
        <taxon>Eukaryota</taxon>
        <taxon>Viridiplantae</taxon>
        <taxon>Streptophyta</taxon>
        <taxon>Embryophyta</taxon>
        <taxon>Tracheophyta</taxon>
        <taxon>Spermatophyta</taxon>
        <taxon>Magnoliopsida</taxon>
        <taxon>eudicotyledons</taxon>
        <taxon>Gunneridae</taxon>
        <taxon>Pentapetalae</taxon>
        <taxon>rosids</taxon>
        <taxon>malvids</taxon>
        <taxon>Malvales</taxon>
        <taxon>Malvaceae</taxon>
        <taxon>Malvoideae</taxon>
        <taxon>Gossypium</taxon>
    </lineage>
</organism>
<dbReference type="Proteomes" id="UP000593560">
    <property type="component" value="Unassembled WGS sequence"/>
</dbReference>
<keyword evidence="3" id="KW-1185">Reference proteome</keyword>
<sequence length="102" mass="11533">MIHLFTDGAVPITTENASTGGVAWDQEGNWILGFNRYLGRCTPFEVELWGILDGLHILLSRECKRGTVQSNNTEVILALTDNRLDDSSITVLRRVQRFLRTE</sequence>
<dbReference type="PANTHER" id="PTHR47723">
    <property type="entry name" value="OS05G0353850 PROTEIN"/>
    <property type="match status" value="1"/>
</dbReference>
<dbReference type="InterPro" id="IPR012337">
    <property type="entry name" value="RNaseH-like_sf"/>
</dbReference>
<dbReference type="EMBL" id="JABFAD010000004">
    <property type="protein sequence ID" value="MBA0796824.1"/>
    <property type="molecule type" value="Genomic_DNA"/>
</dbReference>
<proteinExistence type="predicted"/>
<dbReference type="PANTHER" id="PTHR47723:SF19">
    <property type="entry name" value="POLYNUCLEOTIDYL TRANSFERASE, RIBONUCLEASE H-LIKE SUPERFAMILY PROTEIN"/>
    <property type="match status" value="1"/>
</dbReference>
<dbReference type="OrthoDB" id="999850at2759"/>
<protein>
    <recommendedName>
        <fullName evidence="1">RNase H type-1 domain-containing protein</fullName>
    </recommendedName>
</protein>
<dbReference type="SUPFAM" id="SSF53098">
    <property type="entry name" value="Ribonuclease H-like"/>
    <property type="match status" value="1"/>
</dbReference>